<dbReference type="CDD" id="cd13193">
    <property type="entry name" value="FERM_C_FARP1-like"/>
    <property type="match status" value="1"/>
</dbReference>
<feature type="compositionally biased region" description="Polar residues" evidence="1">
    <location>
        <begin position="444"/>
        <end position="455"/>
    </location>
</feature>
<evidence type="ECO:0000259" key="4">
    <source>
        <dbReference type="PROSITE" id="PS50057"/>
    </source>
</evidence>
<dbReference type="SUPFAM" id="SSF54236">
    <property type="entry name" value="Ubiquitin-like"/>
    <property type="match status" value="1"/>
</dbReference>
<evidence type="ECO:0000313" key="6">
    <source>
        <dbReference type="RefSeq" id="XP_035829410.1"/>
    </source>
</evidence>
<dbReference type="InterPro" id="IPR019749">
    <property type="entry name" value="Band_41_domain"/>
</dbReference>
<evidence type="ECO:0000256" key="1">
    <source>
        <dbReference type="SAM" id="MobiDB-lite"/>
    </source>
</evidence>
<dbReference type="SMART" id="SM00233">
    <property type="entry name" value="PH"/>
    <property type="match status" value="2"/>
</dbReference>
<feature type="domain" description="FERM" evidence="4">
    <location>
        <begin position="16"/>
        <end position="316"/>
    </location>
</feature>
<feature type="region of interest" description="Disordered" evidence="1">
    <location>
        <begin position="438"/>
        <end position="463"/>
    </location>
</feature>
<dbReference type="Gene3D" id="1.20.900.10">
    <property type="entry name" value="Dbl homology (DH) domain"/>
    <property type="match status" value="1"/>
</dbReference>
<proteinExistence type="predicted"/>
<feature type="compositionally biased region" description="Pro residues" evidence="1">
    <location>
        <begin position="613"/>
        <end position="635"/>
    </location>
</feature>
<dbReference type="InterPro" id="IPR018980">
    <property type="entry name" value="FERM_PH-like_C"/>
</dbReference>
<dbReference type="SMART" id="SM00325">
    <property type="entry name" value="RhoGEF"/>
    <property type="match status" value="1"/>
</dbReference>
<feature type="compositionally biased region" description="Polar residues" evidence="1">
    <location>
        <begin position="587"/>
        <end position="605"/>
    </location>
</feature>
<feature type="domain" description="PH" evidence="2">
    <location>
        <begin position="1188"/>
        <end position="1285"/>
    </location>
</feature>
<dbReference type="SUPFAM" id="SSF48065">
    <property type="entry name" value="DBL homology domain (DH-domain)"/>
    <property type="match status" value="1"/>
</dbReference>
<feature type="region of interest" description="Disordered" evidence="1">
    <location>
        <begin position="476"/>
        <end position="496"/>
    </location>
</feature>
<dbReference type="InterPro" id="IPR041788">
    <property type="entry name" value="FARP1/FARP2/FRMD7_FERM_C"/>
</dbReference>
<dbReference type="SMART" id="SM01195">
    <property type="entry name" value="FA"/>
    <property type="match status" value="1"/>
</dbReference>
<dbReference type="Pfam" id="PF00169">
    <property type="entry name" value="PH"/>
    <property type="match status" value="2"/>
</dbReference>
<evidence type="ECO:0000259" key="3">
    <source>
        <dbReference type="PROSITE" id="PS50010"/>
    </source>
</evidence>
<dbReference type="PROSITE" id="PS50057">
    <property type="entry name" value="FERM_3"/>
    <property type="match status" value="1"/>
</dbReference>
<feature type="domain" description="DH" evidence="3">
    <location>
        <begin position="799"/>
        <end position="991"/>
    </location>
</feature>
<feature type="compositionally biased region" description="Low complexity" evidence="1">
    <location>
        <begin position="370"/>
        <end position="381"/>
    </location>
</feature>
<dbReference type="PANTHER" id="PTHR45858:SF5">
    <property type="entry name" value="MOESIN_EZRIN_RADIXIN HOMOLOG 1"/>
    <property type="match status" value="1"/>
</dbReference>
<feature type="compositionally biased region" description="Basic and acidic residues" evidence="1">
    <location>
        <begin position="350"/>
        <end position="362"/>
    </location>
</feature>
<dbReference type="Pfam" id="PF09380">
    <property type="entry name" value="FERM_C"/>
    <property type="match status" value="1"/>
</dbReference>
<dbReference type="PROSITE" id="PS50003">
    <property type="entry name" value="PH_DOMAIN"/>
    <property type="match status" value="2"/>
</dbReference>
<dbReference type="InterPro" id="IPR014352">
    <property type="entry name" value="FERM/acyl-CoA-bd_prot_sf"/>
</dbReference>
<dbReference type="InterPro" id="IPR029071">
    <property type="entry name" value="Ubiquitin-like_domsf"/>
</dbReference>
<feature type="region of interest" description="Disordered" evidence="1">
    <location>
        <begin position="520"/>
        <end position="668"/>
    </location>
</feature>
<dbReference type="RefSeq" id="XP_035829410.1">
    <property type="nucleotide sequence ID" value="XM_035973517.1"/>
</dbReference>
<evidence type="ECO:0000259" key="2">
    <source>
        <dbReference type="PROSITE" id="PS50003"/>
    </source>
</evidence>
<feature type="compositionally biased region" description="Polar residues" evidence="1">
    <location>
        <begin position="1153"/>
        <end position="1162"/>
    </location>
</feature>
<feature type="compositionally biased region" description="Acidic residues" evidence="1">
    <location>
        <begin position="479"/>
        <end position="489"/>
    </location>
</feature>
<dbReference type="CDD" id="cd17098">
    <property type="entry name" value="FERM_F1_FARP1_like"/>
    <property type="match status" value="1"/>
</dbReference>
<dbReference type="InterPro" id="IPR035963">
    <property type="entry name" value="FERM_2"/>
</dbReference>
<dbReference type="Pfam" id="PF00621">
    <property type="entry name" value="RhoGEF"/>
    <property type="match status" value="1"/>
</dbReference>
<sequence length="1305" mass="148352">MSDPRPPKSPRKGKYVNIRIVFLNDTVHVFQVPVKGAGALLWKAVTDHLQLLEADYFDLEYTNTHGDECWLDKDKTVLKQIGSADTPLRFCVKFYTPDPGLLEDELTRYLFALQVRKDLLLGELRCSENTAALLASYVVQAELGDFDLEEYPEATYLAGFKFVPEHLQSHEFMAKVMDYHKQHIGESPSEADLNLLDTARKVELYGVKMQSAKDHEGVSLNLAVAHLGVLVFQQFTKINTFSWAKVRKLSFKRKKFLIKLHADTYDRRLGDVSSTPTKSGRGYYKDTVEFFFETRDRCKLFWKRCIEHHAFFRCQVVAKMPRNKTRVVSRGSSFRYSGKTQKQLVEYVRENMGKRPQFERRRMFGKKRTSTSGRISSRSTSVTPKISSKPGMHSSSADLHTSSGSRSSGSHILDSNHTALAGSRDASGTPQGAVRVESVDVHSDSSMSGSRSLNSPRLEHGLSIDQDVIEAVNARTEGMTDEDEEDNNEDDHRHAAEVKDMDTTDDRGGGRNNAMAHVASETKVSSMPVRGLQPQDRKQSAPAFGALRAEAERREREEEERHLSRTTEIENIPELVEEDSAAHVSPPRQSLLRSTSVGVPHQSSVRSDDFDDLPPPPPSPPPLSSPSPPPPPPPFEDSIESSSPLPPAPVYLRGASLDNETEDDNNDLGIQMQAATAGGDSSEELLNDAVQNQALILAQAQRHAVLQQREEIVNDEATTDVRPPLPPPLENGQDQDEENQHDLTAEIGDVSAMSAMSETADSPAHSSVRAASEASITSGPDRDRDDEHKKRSRHRPSDTAYYIAKELLMTERTYKKDLEVICVWFRNAVSCDPAILNAMSEVVFAYFDPIYNFHFAFLKEVEQRLAAWEGKSQPQVNGDWQKVGDIMLRAINNFQQLYENYYNHLEEILSEIDSKVKKQRPFEEICRGFESQKVCYLPLNTFFIRPGQRLLHMKLILERLVKHYCFTHHDTEDCKEALCRITEIINSFRDRYRKLENLQKLMELQRDLLGLENLVHIDRDFIREGCLQKFSRKGYQQRMFFLFSDMLVYTSRTSASLLQFKVHGQLPLKGMTVEETDQSKSAVQHCFAVYAGNKYILVAASSQEEKDKWIEDINEAVMRVKATGADKPQYPSLKSSASSSENVGSGENVDGETGQQDKPIQHRANTTMHVCWHRNTSVSMRDHEKALRNQLSGYLLRKFKTSNGWQKLWVVFTNFCLFFYKTYQDDFPLASLPLLGYAVNTPEEEDGISKEHVFKLQFKNHVYFFRAESEYTFSRWMEVINSATHNARRTRLFSRLDSRLENNNS</sequence>
<dbReference type="PROSITE" id="PS00660">
    <property type="entry name" value="FERM_1"/>
    <property type="match status" value="1"/>
</dbReference>
<dbReference type="CDD" id="cd00160">
    <property type="entry name" value="RhoGEF"/>
    <property type="match status" value="1"/>
</dbReference>
<dbReference type="InterPro" id="IPR014847">
    <property type="entry name" value="FA"/>
</dbReference>
<dbReference type="InterPro" id="IPR035899">
    <property type="entry name" value="DBL_dom_sf"/>
</dbReference>
<dbReference type="GeneID" id="101846400"/>
<dbReference type="PRINTS" id="PR00935">
    <property type="entry name" value="BAND41"/>
</dbReference>
<name>A0ABM1W417_APLCA</name>
<dbReference type="InterPro" id="IPR051835">
    <property type="entry name" value="RAC1-GEF"/>
</dbReference>
<dbReference type="SMART" id="SM01196">
    <property type="entry name" value="FERM_C"/>
    <property type="match status" value="1"/>
</dbReference>
<feature type="region of interest" description="Disordered" evidence="1">
    <location>
        <begin position="1126"/>
        <end position="1162"/>
    </location>
</feature>
<feature type="region of interest" description="Disordered" evidence="1">
    <location>
        <begin position="350"/>
        <end position="414"/>
    </location>
</feature>
<dbReference type="InterPro" id="IPR000219">
    <property type="entry name" value="DH_dom"/>
</dbReference>
<protein>
    <submittedName>
        <fullName evidence="6">FERM, ARHGEF and pleckstrin domain-containing protein 2</fullName>
    </submittedName>
</protein>
<dbReference type="CDD" id="cd01220">
    <property type="entry name" value="PH1_FARP1-like"/>
    <property type="match status" value="1"/>
</dbReference>
<dbReference type="InterPro" id="IPR018979">
    <property type="entry name" value="FERM_N"/>
</dbReference>
<dbReference type="Gene3D" id="2.30.29.30">
    <property type="entry name" value="Pleckstrin-homology domain (PH domain)/Phosphotyrosine-binding domain (PTB)"/>
    <property type="match status" value="3"/>
</dbReference>
<evidence type="ECO:0000313" key="5">
    <source>
        <dbReference type="Proteomes" id="UP000694888"/>
    </source>
</evidence>
<organism evidence="5 6">
    <name type="scientific">Aplysia californica</name>
    <name type="common">California sea hare</name>
    <dbReference type="NCBI Taxonomy" id="6500"/>
    <lineage>
        <taxon>Eukaryota</taxon>
        <taxon>Metazoa</taxon>
        <taxon>Spiralia</taxon>
        <taxon>Lophotrochozoa</taxon>
        <taxon>Mollusca</taxon>
        <taxon>Gastropoda</taxon>
        <taxon>Heterobranchia</taxon>
        <taxon>Euthyneura</taxon>
        <taxon>Tectipleura</taxon>
        <taxon>Aplysiida</taxon>
        <taxon>Aplysioidea</taxon>
        <taxon>Aplysiidae</taxon>
        <taxon>Aplysia</taxon>
    </lineage>
</organism>
<keyword evidence="5" id="KW-1185">Reference proteome</keyword>
<dbReference type="Pfam" id="PF00373">
    <property type="entry name" value="FERM_M"/>
    <property type="match status" value="1"/>
</dbReference>
<dbReference type="Gene3D" id="3.10.20.90">
    <property type="entry name" value="Phosphatidylinositol 3-kinase Catalytic Subunit, Chain A, domain 1"/>
    <property type="match status" value="1"/>
</dbReference>
<dbReference type="Pfam" id="PF08736">
    <property type="entry name" value="FA"/>
    <property type="match status" value="1"/>
</dbReference>
<feature type="compositionally biased region" description="Basic and acidic residues" evidence="1">
    <location>
        <begin position="549"/>
        <end position="568"/>
    </location>
</feature>
<feature type="region of interest" description="Disordered" evidence="1">
    <location>
        <begin position="754"/>
        <end position="796"/>
    </location>
</feature>
<gene>
    <name evidence="6" type="primary">LOC101846400</name>
</gene>
<reference evidence="6" key="1">
    <citation type="submission" date="2025-08" db="UniProtKB">
        <authorList>
            <consortium name="RefSeq"/>
        </authorList>
    </citation>
    <scope>IDENTIFICATION</scope>
</reference>
<dbReference type="InterPro" id="IPR000299">
    <property type="entry name" value="FERM_domain"/>
</dbReference>
<accession>A0ABM1W417</accession>
<feature type="region of interest" description="Disordered" evidence="1">
    <location>
        <begin position="713"/>
        <end position="738"/>
    </location>
</feature>
<feature type="compositionally biased region" description="Low complexity" evidence="1">
    <location>
        <begin position="1135"/>
        <end position="1148"/>
    </location>
</feature>
<feature type="domain" description="PH" evidence="2">
    <location>
        <begin position="1020"/>
        <end position="1118"/>
    </location>
</feature>
<feature type="compositionally biased region" description="Basic and acidic residues" evidence="1">
    <location>
        <begin position="780"/>
        <end position="789"/>
    </location>
</feature>
<dbReference type="PROSITE" id="PS50010">
    <property type="entry name" value="DH_2"/>
    <property type="match status" value="1"/>
</dbReference>
<dbReference type="SMART" id="SM00295">
    <property type="entry name" value="B41"/>
    <property type="match status" value="1"/>
</dbReference>
<dbReference type="SUPFAM" id="SSF50729">
    <property type="entry name" value="PH domain-like"/>
    <property type="match status" value="3"/>
</dbReference>
<dbReference type="SUPFAM" id="SSF47031">
    <property type="entry name" value="Second domain of FERM"/>
    <property type="match status" value="1"/>
</dbReference>
<dbReference type="CDD" id="cd14473">
    <property type="entry name" value="FERM_B-lobe"/>
    <property type="match status" value="1"/>
</dbReference>
<dbReference type="Gene3D" id="1.20.80.10">
    <property type="match status" value="1"/>
</dbReference>
<dbReference type="PANTHER" id="PTHR45858">
    <property type="entry name" value="FERM DOMAIN CONTAINING PROTEIN"/>
    <property type="match status" value="1"/>
</dbReference>
<dbReference type="InterPro" id="IPR019748">
    <property type="entry name" value="FERM_central"/>
</dbReference>
<dbReference type="InterPro" id="IPR001849">
    <property type="entry name" value="PH_domain"/>
</dbReference>
<dbReference type="InterPro" id="IPR019747">
    <property type="entry name" value="FERM_CS"/>
</dbReference>
<dbReference type="InterPro" id="IPR011993">
    <property type="entry name" value="PH-like_dom_sf"/>
</dbReference>
<dbReference type="Pfam" id="PF09379">
    <property type="entry name" value="FERM_N"/>
    <property type="match status" value="1"/>
</dbReference>
<dbReference type="CDD" id="cd13235">
    <property type="entry name" value="PH2_FARP1-like"/>
    <property type="match status" value="1"/>
</dbReference>
<dbReference type="Proteomes" id="UP000694888">
    <property type="component" value="Unplaced"/>
</dbReference>